<keyword evidence="4" id="KW-0050">Antiport</keyword>
<evidence type="ECO:0000256" key="2">
    <source>
        <dbReference type="ARBA" id="ARBA00006375"/>
    </source>
</evidence>
<comment type="catalytic activity">
    <reaction evidence="12">
        <text>oxaloacetate(in) + 2-oxoglutarate(out) = oxaloacetate(out) + 2-oxoglutarate(in)</text>
        <dbReference type="Rhea" id="RHEA:71603"/>
        <dbReference type="ChEBI" id="CHEBI:16452"/>
        <dbReference type="ChEBI" id="CHEBI:16810"/>
    </reaction>
</comment>
<evidence type="ECO:0000256" key="1">
    <source>
        <dbReference type="ARBA" id="ARBA00004141"/>
    </source>
</evidence>
<comment type="catalytic activity">
    <reaction evidence="14">
        <text>malonate(in) + 2-oxoglutarate(out) = malonate(out) + 2-oxoglutarate(in)</text>
        <dbReference type="Rhea" id="RHEA:71591"/>
        <dbReference type="ChEBI" id="CHEBI:15792"/>
        <dbReference type="ChEBI" id="CHEBI:16810"/>
    </reaction>
</comment>
<protein>
    <recommendedName>
        <fullName evidence="11">Mitochondrial 2-oxoglutarate/malate carrier protein</fullName>
    </recommendedName>
</protein>
<comment type="catalytic activity">
    <reaction evidence="15">
        <text>succinate(in) + 2-oxoglutarate(out) = succinate(out) + 2-oxoglutarate(in)</text>
        <dbReference type="Rhea" id="RHEA:71595"/>
        <dbReference type="ChEBI" id="CHEBI:16810"/>
        <dbReference type="ChEBI" id="CHEBI:30031"/>
    </reaction>
</comment>
<keyword evidence="5 16" id="KW-0812">Transmembrane</keyword>
<dbReference type="InterPro" id="IPR018108">
    <property type="entry name" value="MCP_transmembrane"/>
</dbReference>
<evidence type="ECO:0000256" key="6">
    <source>
        <dbReference type="ARBA" id="ARBA00022737"/>
    </source>
</evidence>
<keyword evidence="7" id="KW-1133">Transmembrane helix</keyword>
<dbReference type="PROSITE" id="PS50920">
    <property type="entry name" value="SOLCAR"/>
    <property type="match status" value="3"/>
</dbReference>
<evidence type="ECO:0000256" key="16">
    <source>
        <dbReference type="PROSITE-ProRule" id="PRU00282"/>
    </source>
</evidence>
<evidence type="ECO:0000256" key="13">
    <source>
        <dbReference type="ARBA" id="ARBA00050291"/>
    </source>
</evidence>
<dbReference type="SUPFAM" id="SSF103506">
    <property type="entry name" value="Mitochondrial carrier"/>
    <property type="match status" value="1"/>
</dbReference>
<keyword evidence="3 17" id="KW-0813">Transport</keyword>
<sequence length="302" mass="33163">MSAEQRTTPNYVKFVFGGSAGMMATVFVQPLDLIKNRMQLSGAAGGKQYTSTFDCASAIIRTEGVAAVYSGLSAGLMRQATYTTARLGTYTWLMDNYSTFTNSKDASPGFLMKAVLGMGAGCVGAFIGTPAEVALIRMTADGRLPELERRNYKNVFDALFRIFREEGLFTLWRGAIPTMSRAMVVNAAQLASYSQAKEVLLSTGYYSEGIFLHFSASMISGLVTTAASMPVDIVKTRIQNMKTIDGKPEYNGGLDVLNKVVKKEGFFALWKGFLPYYARLGPHTVLTFIFLEQLNKWYKSLS</sequence>
<evidence type="ECO:0000256" key="8">
    <source>
        <dbReference type="ARBA" id="ARBA00023055"/>
    </source>
</evidence>
<comment type="subcellular location">
    <subcellularLocation>
        <location evidence="1">Membrane</location>
        <topology evidence="1">Multi-pass membrane protein</topology>
    </subcellularLocation>
</comment>
<keyword evidence="9 16" id="KW-0472">Membrane</keyword>
<accession>A0A6M2DU45</accession>
<keyword evidence="6" id="KW-0677">Repeat</keyword>
<dbReference type="Pfam" id="PF00153">
    <property type="entry name" value="Mito_carr"/>
    <property type="match status" value="3"/>
</dbReference>
<dbReference type="GO" id="GO:0015297">
    <property type="term" value="F:antiporter activity"/>
    <property type="evidence" value="ECO:0007669"/>
    <property type="project" value="UniProtKB-KW"/>
</dbReference>
<comment type="similarity">
    <text evidence="2 17">Belongs to the mitochondrial carrier (TC 2.A.29) family.</text>
</comment>
<proteinExistence type="inferred from homology"/>
<dbReference type="InterPro" id="IPR023395">
    <property type="entry name" value="MCP_dom_sf"/>
</dbReference>
<evidence type="ECO:0000256" key="4">
    <source>
        <dbReference type="ARBA" id="ARBA00022449"/>
    </source>
</evidence>
<organism evidence="18">
    <name type="scientific">Xenopsylla cheopis</name>
    <name type="common">Oriental rat flea</name>
    <name type="synonym">Pulex cheopis</name>
    <dbReference type="NCBI Taxonomy" id="163159"/>
    <lineage>
        <taxon>Eukaryota</taxon>
        <taxon>Metazoa</taxon>
        <taxon>Ecdysozoa</taxon>
        <taxon>Arthropoda</taxon>
        <taxon>Hexapoda</taxon>
        <taxon>Insecta</taxon>
        <taxon>Pterygota</taxon>
        <taxon>Neoptera</taxon>
        <taxon>Endopterygota</taxon>
        <taxon>Siphonaptera</taxon>
        <taxon>Pulicidae</taxon>
        <taxon>Xenopsyllinae</taxon>
        <taxon>Xenopsylla</taxon>
    </lineage>
</organism>
<dbReference type="EMBL" id="GIIL01004521">
    <property type="protein sequence ID" value="NOV48247.1"/>
    <property type="molecule type" value="Transcribed_RNA"/>
</dbReference>
<evidence type="ECO:0000256" key="12">
    <source>
        <dbReference type="ARBA" id="ARBA00050120"/>
    </source>
</evidence>
<feature type="repeat" description="Solcar" evidence="16">
    <location>
        <begin position="108"/>
        <end position="199"/>
    </location>
</feature>
<reference evidence="18" key="1">
    <citation type="submission" date="2020-03" db="EMBL/GenBank/DDBJ databases">
        <title>Transcriptomic Profiling of the Digestive Tract of the Rat Flea, Xenopsylla cheopis, Following Blood Feeding and Infection with Yersinia pestis.</title>
        <authorList>
            <person name="Bland D.M."/>
            <person name="Martens C.A."/>
            <person name="Virtaneva K."/>
            <person name="Kanakabandi K."/>
            <person name="Long D."/>
            <person name="Rosenke R."/>
            <person name="Saturday G.A."/>
            <person name="Hoyt F.H."/>
            <person name="Bruno D.P."/>
            <person name="Ribeiro J.M.C."/>
            <person name="Hinnebusch J."/>
        </authorList>
    </citation>
    <scope>NUCLEOTIDE SEQUENCE</scope>
</reference>
<dbReference type="PANTHER" id="PTHR45618">
    <property type="entry name" value="MITOCHONDRIAL DICARBOXYLATE CARRIER-RELATED"/>
    <property type="match status" value="1"/>
</dbReference>
<feature type="repeat" description="Solcar" evidence="16">
    <location>
        <begin position="208"/>
        <end position="297"/>
    </location>
</feature>
<evidence type="ECO:0000256" key="14">
    <source>
        <dbReference type="ARBA" id="ARBA00052538"/>
    </source>
</evidence>
<dbReference type="GO" id="GO:0006869">
    <property type="term" value="P:lipid transport"/>
    <property type="evidence" value="ECO:0007669"/>
    <property type="project" value="UniProtKB-KW"/>
</dbReference>
<dbReference type="Gene3D" id="1.50.40.10">
    <property type="entry name" value="Mitochondrial carrier domain"/>
    <property type="match status" value="1"/>
</dbReference>
<evidence type="ECO:0000256" key="10">
    <source>
        <dbReference type="ARBA" id="ARBA00036491"/>
    </source>
</evidence>
<evidence type="ECO:0000256" key="3">
    <source>
        <dbReference type="ARBA" id="ARBA00022448"/>
    </source>
</evidence>
<dbReference type="AlphaFoldDB" id="A0A6M2DU45"/>
<name>A0A6M2DU45_XENCH</name>
<dbReference type="GO" id="GO:0016020">
    <property type="term" value="C:membrane"/>
    <property type="evidence" value="ECO:0007669"/>
    <property type="project" value="UniProtKB-SubCell"/>
</dbReference>
<evidence type="ECO:0000256" key="5">
    <source>
        <dbReference type="ARBA" id="ARBA00022692"/>
    </source>
</evidence>
<feature type="repeat" description="Solcar" evidence="16">
    <location>
        <begin position="8"/>
        <end position="96"/>
    </location>
</feature>
<evidence type="ECO:0000256" key="11">
    <source>
        <dbReference type="ARBA" id="ARBA00040264"/>
    </source>
</evidence>
<keyword evidence="8" id="KW-0445">Lipid transport</keyword>
<dbReference type="InterPro" id="IPR050391">
    <property type="entry name" value="Mito_Metabolite_Transporter"/>
</dbReference>
<evidence type="ECO:0000313" key="18">
    <source>
        <dbReference type="EMBL" id="NOV48247.1"/>
    </source>
</evidence>
<evidence type="ECO:0000256" key="9">
    <source>
        <dbReference type="ARBA" id="ARBA00023136"/>
    </source>
</evidence>
<evidence type="ECO:0000256" key="15">
    <source>
        <dbReference type="ARBA" id="ARBA00052710"/>
    </source>
</evidence>
<comment type="catalytic activity">
    <reaction evidence="13">
        <text>maleate(in) + 2-oxoglutarate(out) = maleate(out) + 2-oxoglutarate(in)</text>
        <dbReference type="Rhea" id="RHEA:71599"/>
        <dbReference type="ChEBI" id="CHEBI:16810"/>
        <dbReference type="ChEBI" id="CHEBI:30780"/>
    </reaction>
</comment>
<comment type="catalytic activity">
    <reaction evidence="10">
        <text>(S)-malate(in) + 2-oxoglutarate(out) = (S)-malate(out) + 2-oxoglutarate(in)</text>
        <dbReference type="Rhea" id="RHEA:71587"/>
        <dbReference type="ChEBI" id="CHEBI:15589"/>
        <dbReference type="ChEBI" id="CHEBI:16810"/>
    </reaction>
</comment>
<evidence type="ECO:0000256" key="17">
    <source>
        <dbReference type="RuleBase" id="RU000488"/>
    </source>
</evidence>
<dbReference type="FunFam" id="1.50.40.10:FF:000013">
    <property type="entry name" value="Mitochondrial 2-oxoglutarate/malate carrier protein-like protein"/>
    <property type="match status" value="1"/>
</dbReference>
<evidence type="ECO:0000256" key="7">
    <source>
        <dbReference type="ARBA" id="ARBA00022989"/>
    </source>
</evidence>